<dbReference type="AlphaFoldDB" id="A0A0G0QBW8"/>
<name>A0A0G0QBW8_9BACT</name>
<protein>
    <submittedName>
        <fullName evidence="1">Uncharacterized protein</fullName>
    </submittedName>
</protein>
<evidence type="ECO:0000313" key="1">
    <source>
        <dbReference type="EMBL" id="KKQ99171.1"/>
    </source>
</evidence>
<reference evidence="1 2" key="1">
    <citation type="journal article" date="2015" name="Nature">
        <title>rRNA introns, odd ribosomes, and small enigmatic genomes across a large radiation of phyla.</title>
        <authorList>
            <person name="Brown C.T."/>
            <person name="Hug L.A."/>
            <person name="Thomas B.C."/>
            <person name="Sharon I."/>
            <person name="Castelle C.J."/>
            <person name="Singh A."/>
            <person name="Wilkins M.J."/>
            <person name="Williams K.H."/>
            <person name="Banfield J.F."/>
        </authorList>
    </citation>
    <scope>NUCLEOTIDE SEQUENCE [LARGE SCALE GENOMIC DNA]</scope>
</reference>
<organism evidence="1 2">
    <name type="scientific">Candidatus Woesebacteria bacterium GW2011_GWB1_39_12</name>
    <dbReference type="NCBI Taxonomy" id="1618574"/>
    <lineage>
        <taxon>Bacteria</taxon>
        <taxon>Candidatus Woeseibacteriota</taxon>
    </lineage>
</organism>
<dbReference type="EMBL" id="LBWB01000026">
    <property type="protein sequence ID" value="KKQ99171.1"/>
    <property type="molecule type" value="Genomic_DNA"/>
</dbReference>
<gene>
    <name evidence="1" type="ORF">UT24_C0026G0002</name>
</gene>
<sequence>MTKKQKINKTQWTKFWNDMGVYIRKPKRVIKNYNPRRDEKRLIKLGVTQSAIDKVRKSFDEKYQEPLLQFHKFTIFFSEDPDTVVKWTYSRSVSEAFTKLFRKLHYNSFTSAKKSFRQLFLLYKLNERGEGRMFEAKYIGSGSIQKLDGGPIRTLLSSRHENASYKNLPKIMFDTATILPFLKNSQGKNIYKFIRLKRNDGKITFDISADSSKENNLIKQKLSKWFQSYIDTPEVSGDFTKLMNFIKSGESEHFLLIGINFFDNEYKLSIFPQFNQQRNVALYQLMKQKFNKAGPEVLDKFVSIRVSNKEIQTRGQVFVEFYTRLTEGIIGAITLQLDDRRLNSLERTKLRGDFEKDFALPLGKRIRVKDIPEDEIYRTFLQNVAKKQRKVEVRSEKSLNIYKALLNNKLLTLKFESKDDARYCFNPNCRLKFQYKWNHKTCRNCGGWMFNAKTIVVDVIDEKRVAEFIYKKCLELGFTAERFKRKLIRRDIYTTEVRNSDKSICLIPITKPLSDHHLEILQFRYPNAIIITSKADAQILATTSHVEVLELYKVISKLLSNDSQFIKQLIQRVNRQRLNRVRSLADESITRISTDQFYKDKNGVSKNFGAEFFEADCSILLSYIFGNSIWLGANKRGRAFPDGITAMPLTNTKYGCFVWDTKFCETARVALGKDAKNTRYIKDGKKNQTVKDNGGLKGFIFISNVQAPKNFVLKYRKLAKNSGRIKISFVRAEHIKTIFNHFKDYEASINSNSKVKKVFFDSIKKLLFSTAGKRNSFVLDQIELDSLLSDNVNRYTQLSTHKLTAN</sequence>
<evidence type="ECO:0000313" key="2">
    <source>
        <dbReference type="Proteomes" id="UP000033881"/>
    </source>
</evidence>
<accession>A0A0G0QBW8</accession>
<comment type="caution">
    <text evidence="1">The sequence shown here is derived from an EMBL/GenBank/DDBJ whole genome shotgun (WGS) entry which is preliminary data.</text>
</comment>
<dbReference type="Proteomes" id="UP000033881">
    <property type="component" value="Unassembled WGS sequence"/>
</dbReference>
<dbReference type="STRING" id="1618574.UT24_C0026G0002"/>
<proteinExistence type="predicted"/>